<reference evidence="1" key="1">
    <citation type="submission" date="2021-01" db="EMBL/GenBank/DDBJ databases">
        <title>Whole genome shotgun sequence of Sphaerisporangium rufum NBRC 109079.</title>
        <authorList>
            <person name="Komaki H."/>
            <person name="Tamura T."/>
        </authorList>
    </citation>
    <scope>NUCLEOTIDE SEQUENCE</scope>
    <source>
        <strain evidence="1">NBRC 109079</strain>
    </source>
</reference>
<accession>A0A919V0H1</accession>
<dbReference type="SUPFAM" id="SSF53098">
    <property type="entry name" value="Ribonuclease H-like"/>
    <property type="match status" value="1"/>
</dbReference>
<name>A0A919V0H1_9ACTN</name>
<dbReference type="PANTHER" id="PTHR33627">
    <property type="entry name" value="TRANSPOSASE"/>
    <property type="match status" value="1"/>
</dbReference>
<sequence length="229" mass="26194">MSEIAAGVPAWQRYSAGEGAKGRRLYAWAWKRIDTDRPGHRWLLIRRNLTTGEPAFYRCFARTPKPLAALVKVAGTRWTIEETFQAAKGQVGLDHYQVRGWTGWHRHITLATLALAFLAVAAATCTPDPDDKQLPLTVPEIRRLLAALTFPALQPIHTILRWSWWRRRHHTEPTTSADHSHDLKVSLEYWANVSPLRRRTSTSSACRAGLSRRQVEPIAIRWRRITPAR</sequence>
<dbReference type="AlphaFoldDB" id="A0A919V0H1"/>
<comment type="caution">
    <text evidence="1">The sequence shown here is derived from an EMBL/GenBank/DDBJ whole genome shotgun (WGS) entry which is preliminary data.</text>
</comment>
<keyword evidence="2" id="KW-1185">Reference proteome</keyword>
<dbReference type="PANTHER" id="PTHR33627:SF1">
    <property type="entry name" value="TRANSPOSASE"/>
    <property type="match status" value="1"/>
</dbReference>
<dbReference type="EMBL" id="BOOU01000024">
    <property type="protein sequence ID" value="GII76693.1"/>
    <property type="molecule type" value="Genomic_DNA"/>
</dbReference>
<dbReference type="Proteomes" id="UP000655287">
    <property type="component" value="Unassembled WGS sequence"/>
</dbReference>
<organism evidence="1 2">
    <name type="scientific">Sphaerisporangium rufum</name>
    <dbReference type="NCBI Taxonomy" id="1381558"/>
    <lineage>
        <taxon>Bacteria</taxon>
        <taxon>Bacillati</taxon>
        <taxon>Actinomycetota</taxon>
        <taxon>Actinomycetes</taxon>
        <taxon>Streptosporangiales</taxon>
        <taxon>Streptosporangiaceae</taxon>
        <taxon>Sphaerisporangium</taxon>
    </lineage>
</organism>
<gene>
    <name evidence="1" type="ORF">Sru01_16750</name>
</gene>
<evidence type="ECO:0000313" key="2">
    <source>
        <dbReference type="Proteomes" id="UP000655287"/>
    </source>
</evidence>
<dbReference type="InterPro" id="IPR039365">
    <property type="entry name" value="IS701-like"/>
</dbReference>
<evidence type="ECO:0008006" key="3">
    <source>
        <dbReference type="Google" id="ProtNLM"/>
    </source>
</evidence>
<proteinExistence type="predicted"/>
<protein>
    <recommendedName>
        <fullName evidence="3">Transposase IS4-like domain-containing protein</fullName>
    </recommendedName>
</protein>
<evidence type="ECO:0000313" key="1">
    <source>
        <dbReference type="EMBL" id="GII76693.1"/>
    </source>
</evidence>
<dbReference type="InterPro" id="IPR012337">
    <property type="entry name" value="RNaseH-like_sf"/>
</dbReference>